<evidence type="ECO:0000256" key="1">
    <source>
        <dbReference type="SAM" id="Phobius"/>
    </source>
</evidence>
<accession>A0A6A3HDR8</accession>
<comment type="caution">
    <text evidence="3">The sequence shown here is derived from an EMBL/GenBank/DDBJ whole genome shotgun (WGS) entry which is preliminary data.</text>
</comment>
<dbReference type="EMBL" id="QXFV01006024">
    <property type="protein sequence ID" value="KAE8962762.1"/>
    <property type="molecule type" value="Genomic_DNA"/>
</dbReference>
<evidence type="ECO:0000313" key="7">
    <source>
        <dbReference type="Proteomes" id="UP000435112"/>
    </source>
</evidence>
<dbReference type="Proteomes" id="UP000435112">
    <property type="component" value="Unassembled WGS sequence"/>
</dbReference>
<keyword evidence="1" id="KW-0812">Transmembrane</keyword>
<dbReference type="EMBL" id="QXFU01004687">
    <property type="protein sequence ID" value="KAE8967530.1"/>
    <property type="molecule type" value="Genomic_DNA"/>
</dbReference>
<evidence type="ECO:0000313" key="5">
    <source>
        <dbReference type="Proteomes" id="UP000429607"/>
    </source>
</evidence>
<keyword evidence="6" id="KW-1185">Reference proteome</keyword>
<gene>
    <name evidence="2" type="ORF">PR001_g29603</name>
    <name evidence="3" type="ORF">PR002_g28034</name>
    <name evidence="4" type="ORF">PR003_g16658</name>
</gene>
<evidence type="ECO:0000313" key="6">
    <source>
        <dbReference type="Proteomes" id="UP000434957"/>
    </source>
</evidence>
<evidence type="ECO:0000313" key="4">
    <source>
        <dbReference type="EMBL" id="KAE9324761.1"/>
    </source>
</evidence>
<dbReference type="AlphaFoldDB" id="A0A6A3HDR8"/>
<dbReference type="Proteomes" id="UP000434957">
    <property type="component" value="Unassembled WGS sequence"/>
</dbReference>
<sequence>MPLKHTREVSDEKIKELIEAEDACIFLLLGSCLLLGLIIQFELLDEPVAH</sequence>
<protein>
    <submittedName>
        <fullName evidence="3">Uncharacterized protein</fullName>
    </submittedName>
</protein>
<evidence type="ECO:0000313" key="2">
    <source>
        <dbReference type="EMBL" id="KAE8962762.1"/>
    </source>
</evidence>
<name>A0A6A3HDR8_9STRA</name>
<evidence type="ECO:0000313" key="3">
    <source>
        <dbReference type="EMBL" id="KAE8967530.1"/>
    </source>
</evidence>
<proteinExistence type="predicted"/>
<feature type="transmembrane region" description="Helical" evidence="1">
    <location>
        <begin position="23"/>
        <end position="41"/>
    </location>
</feature>
<reference evidence="5 7" key="1">
    <citation type="submission" date="2018-09" db="EMBL/GenBank/DDBJ databases">
        <title>Genomic investigation of the strawberry pathogen Phytophthora fragariae indicates pathogenicity is determined by transcriptional variation in three key races.</title>
        <authorList>
            <person name="Adams T.M."/>
            <person name="Armitage A.D."/>
            <person name="Sobczyk M.K."/>
            <person name="Bates H.J."/>
            <person name="Dunwell J.M."/>
            <person name="Nellist C.F."/>
            <person name="Harrison R.J."/>
        </authorList>
    </citation>
    <scope>NUCLEOTIDE SEQUENCE [LARGE SCALE GENOMIC DNA]</scope>
    <source>
        <strain evidence="2 5">SCRP249</strain>
        <strain evidence="3 7">SCRP324</strain>
        <strain evidence="4 6">SCRP333</strain>
    </source>
</reference>
<dbReference type="EMBL" id="QXFT01001229">
    <property type="protein sequence ID" value="KAE9324761.1"/>
    <property type="molecule type" value="Genomic_DNA"/>
</dbReference>
<organism evidence="3 7">
    <name type="scientific">Phytophthora rubi</name>
    <dbReference type="NCBI Taxonomy" id="129364"/>
    <lineage>
        <taxon>Eukaryota</taxon>
        <taxon>Sar</taxon>
        <taxon>Stramenopiles</taxon>
        <taxon>Oomycota</taxon>
        <taxon>Peronosporomycetes</taxon>
        <taxon>Peronosporales</taxon>
        <taxon>Peronosporaceae</taxon>
        <taxon>Phytophthora</taxon>
    </lineage>
</organism>
<dbReference type="Proteomes" id="UP000429607">
    <property type="component" value="Unassembled WGS sequence"/>
</dbReference>
<keyword evidence="1" id="KW-0472">Membrane</keyword>
<keyword evidence="1" id="KW-1133">Transmembrane helix</keyword>